<dbReference type="Pfam" id="PF02085">
    <property type="entry name" value="Cytochrom_CIII"/>
    <property type="match status" value="1"/>
</dbReference>
<dbReference type="PANTHER" id="PTHR35038:SF8">
    <property type="entry name" value="C-TYPE POLYHEME CYTOCHROME OMCC"/>
    <property type="match status" value="1"/>
</dbReference>
<dbReference type="SUPFAM" id="SSF48695">
    <property type="entry name" value="Multiheme cytochromes"/>
    <property type="match status" value="2"/>
</dbReference>
<evidence type="ECO:0000313" key="10">
    <source>
        <dbReference type="Proteomes" id="UP000254266"/>
    </source>
</evidence>
<evidence type="ECO:0000256" key="1">
    <source>
        <dbReference type="ARBA" id="ARBA00022448"/>
    </source>
</evidence>
<proteinExistence type="predicted"/>
<protein>
    <submittedName>
        <fullName evidence="9">Cytochrome C</fullName>
    </submittedName>
</protein>
<dbReference type="PANTHER" id="PTHR35038">
    <property type="entry name" value="DISSIMILATORY SULFITE REDUCTASE SIRA"/>
    <property type="match status" value="1"/>
</dbReference>
<keyword evidence="5" id="KW-0249">Electron transport</keyword>
<keyword evidence="2" id="KW-0349">Heme</keyword>
<dbReference type="GO" id="GO:0020037">
    <property type="term" value="F:heme binding"/>
    <property type="evidence" value="ECO:0007669"/>
    <property type="project" value="InterPro"/>
</dbReference>
<dbReference type="Gene3D" id="3.90.10.10">
    <property type="entry name" value="Cytochrome C3"/>
    <property type="match status" value="6"/>
</dbReference>
<keyword evidence="6" id="KW-0408">Iron</keyword>
<dbReference type="Pfam" id="PF14522">
    <property type="entry name" value="Cytochrome_C7"/>
    <property type="match status" value="2"/>
</dbReference>
<dbReference type="InterPro" id="IPR020942">
    <property type="entry name" value="Cyt_c_III_dom"/>
</dbReference>
<evidence type="ECO:0000313" key="9">
    <source>
        <dbReference type="EMBL" id="RDH85729.1"/>
    </source>
</evidence>
<organism evidence="9 10">
    <name type="scientific">endosymbiont of Galathealinum brachiosum</name>
    <dbReference type="NCBI Taxonomy" id="2200906"/>
    <lineage>
        <taxon>Bacteria</taxon>
        <taxon>Pseudomonadati</taxon>
        <taxon>Pseudomonadota</taxon>
        <taxon>Gammaproteobacteria</taxon>
        <taxon>sulfur-oxidizing symbionts</taxon>
    </lineage>
</organism>
<evidence type="ECO:0000259" key="8">
    <source>
        <dbReference type="Pfam" id="PF14522"/>
    </source>
</evidence>
<reference evidence="9 10" key="1">
    <citation type="journal article" date="2018" name="ISME J.">
        <title>Endosymbiont genomes yield clues of tubeworm success.</title>
        <authorList>
            <person name="Li Y."/>
            <person name="Liles M.R."/>
            <person name="Halanych K.M."/>
        </authorList>
    </citation>
    <scope>NUCLEOTIDE SEQUENCE [LARGE SCALE GENOMIC DNA]</scope>
    <source>
        <strain evidence="9">A1464</strain>
    </source>
</reference>
<evidence type="ECO:0000259" key="7">
    <source>
        <dbReference type="Pfam" id="PF02085"/>
    </source>
</evidence>
<comment type="caution">
    <text evidence="9">The sequence shown here is derived from an EMBL/GenBank/DDBJ whole genome shotgun (WGS) entry which is preliminary data.</text>
</comment>
<sequence>MHHLHAVILRFTFFILLLMNSGVASSDSLKSLLMPGKVITSHQKYEEDCEQCHDTSDKEKQGELCIQCHAHEDISADISNKKGFHGRLPTQLKTDCKHCHTEHKGREKNIVLLNLATFNHQQTDFKLKGTHKKAACSACHKSEKKYSEAPEKCIDCHKNSDVHKGKQGKKCNNCHNETNWKKTKFDHSKTDFPLKGAHKKTRCTVCHINNKYKDTPKLCINCHKINDIHTGSFGKKCNSCHNTKKWNQIKFNHNKKTDFPLYGKHKTADCNSCHTSSDLKKELPKKCYSCHKNNDEHKGRYGKKCNSCHTSSSWSKQIFNHDKKTKFSLIGKHKTTSCNQCHTGDLYKHKLKNDCYSCHKKNDVHRGKQGKKCNDCHNEKGWNNEVVFDHDLSHFPLIGMHATTQCEECHLTNDYADVKSDCNTCHAGDDVHKTRLGTNCNACHNPNSWFTWLFKHDKDTSFKLDGKHKKLGCYDCHQTKSNGKLKASKDCISCHRSRDIHNRSFGRQCGNCHNTSNFREINIKR</sequence>
<accession>A0A370DLD9</accession>
<keyword evidence="4" id="KW-0732">Signal</keyword>
<dbReference type="InterPro" id="IPR036280">
    <property type="entry name" value="Multihaem_cyt_sf"/>
</dbReference>
<dbReference type="GO" id="GO:0046872">
    <property type="term" value="F:metal ion binding"/>
    <property type="evidence" value="ECO:0007669"/>
    <property type="project" value="UniProtKB-KW"/>
</dbReference>
<feature type="domain" description="Cytochrome c7-like" evidence="8">
    <location>
        <begin position="363"/>
        <end position="426"/>
    </location>
</feature>
<evidence type="ECO:0000256" key="6">
    <source>
        <dbReference type="ARBA" id="ARBA00023004"/>
    </source>
</evidence>
<feature type="domain" description="Cytochrome c7-like" evidence="8">
    <location>
        <begin position="431"/>
        <end position="496"/>
    </location>
</feature>
<dbReference type="InterPro" id="IPR029467">
    <property type="entry name" value="Cyt_c7-like"/>
</dbReference>
<dbReference type="GO" id="GO:0016491">
    <property type="term" value="F:oxidoreductase activity"/>
    <property type="evidence" value="ECO:0007669"/>
    <property type="project" value="TreeGrafter"/>
</dbReference>
<gene>
    <name evidence="9" type="ORF">DIZ80_02030</name>
</gene>
<keyword evidence="1" id="KW-0813">Transport</keyword>
<keyword evidence="3" id="KW-0479">Metal-binding</keyword>
<dbReference type="AlphaFoldDB" id="A0A370DLD9"/>
<dbReference type="EMBL" id="QFXC01000003">
    <property type="protein sequence ID" value="RDH85729.1"/>
    <property type="molecule type" value="Genomic_DNA"/>
</dbReference>
<name>A0A370DLD9_9GAMM</name>
<dbReference type="InterPro" id="IPR051829">
    <property type="entry name" value="Multiheme_Cytochr_ET"/>
</dbReference>
<evidence type="ECO:0000256" key="3">
    <source>
        <dbReference type="ARBA" id="ARBA00022723"/>
    </source>
</evidence>
<dbReference type="Proteomes" id="UP000254266">
    <property type="component" value="Unassembled WGS sequence"/>
</dbReference>
<evidence type="ECO:0000256" key="2">
    <source>
        <dbReference type="ARBA" id="ARBA00022617"/>
    </source>
</evidence>
<evidence type="ECO:0000256" key="5">
    <source>
        <dbReference type="ARBA" id="ARBA00022982"/>
    </source>
</evidence>
<feature type="domain" description="Class III cytochrome C" evidence="7">
    <location>
        <begin position="36"/>
        <end position="108"/>
    </location>
</feature>
<evidence type="ECO:0000256" key="4">
    <source>
        <dbReference type="ARBA" id="ARBA00022729"/>
    </source>
</evidence>
<dbReference type="GO" id="GO:0009055">
    <property type="term" value="F:electron transfer activity"/>
    <property type="evidence" value="ECO:0007669"/>
    <property type="project" value="InterPro"/>
</dbReference>
<keyword evidence="10" id="KW-1185">Reference proteome</keyword>